<keyword evidence="2" id="KW-1185">Reference proteome</keyword>
<sequence length="1027" mass="117912">MAKDVDTEVNDELINDIFNAKSTVHAEDAVDYEDEDELAEEELDNFDLPPAIKADDEELELQQQADDDFDNIFGDDDDLEGNLGDNPLMGGELEGINDMDDMNIDEMYGDKESEEELSKKRKLQEEQKAIKRQRLLAKIQILESRQVKRNLKYHYPDFSHTKPFNNHKLFLPPPKYYKYQVPPIAYKPKPLVPKISLEVDIDQRKVFKTGKKPSNYNGYLSDKNITYVTEEDLKVIETIEKNGSLNIKQRKLLPYLNTYGNDDKFNDFSKDLILASADWDDDKIINAEPVKNITMEELEDDNSYEDDEDILNGTLKFDKIKLDMNDPNLLFESTKLKPKTTVNSLVPLNEKLLTSRFNLSNDKQYEIFQSNYNVKVRSQISNLNIEHSVPALRLQSPFYKVKLTKQECRGFHRSKFNPKVGLTINFSKIKPRKRKKDKGKTSKEIFARTSDLTIGDNSVFIGFEYAEEYPMILSNYGMGSKLINYYRRTRPDDNSRPKNNIGETHVLGVEDRSPFWNYGHVDKGDLVPTLYNNMIRAPIFKQEIKSTDFVLIRSQGGGGGNTMNGINHSSSHPKYFLKKMDHLFNVGHIFPSVEVPAPQSRKVTNTSKNRLKMIVYRTMNKNGKPRISVKDISHHFPDQNDMQNRQRLKEFMEYQRSGEDQGYWKIKAGEVVPDEESIRSMITPEDVTLLDAMQSSQQLVNDLTILLNEEQEKKKAKIQELDKDKDGEEDSKERRKREKLLEMEEGIDDQLTSWNLSRNFVLSNQTKSMLQLIGEGDPSGIGIGFSFLKTSSKTAFTPLFPPPKENVPKSSQAAYQQRLYDNEVSRIWYAQRKSLHNAKNLPQIYHKYKPVNHNAYLSKKYEEANSDLTKNNKFLRISRRFKDHNGIVQRKVEIIKDPRIIKSYLKRKKEIEDNLIKSANLEDIVPTDDAELNELRRKALQKRLANAEKQIKQHKPKKSLSSTNLNGSGVTLPDGSVGVQGKGIGKGKSTARKCTNCGAVGHIKTNKACPLFSQTQGGTIDIKQVEA</sequence>
<evidence type="ECO:0000313" key="2">
    <source>
        <dbReference type="Proteomes" id="UP001152531"/>
    </source>
</evidence>
<reference evidence="1" key="1">
    <citation type="submission" date="2022-06" db="EMBL/GenBank/DDBJ databases">
        <authorList>
            <person name="Legras J.-L."/>
            <person name="Devillers H."/>
            <person name="Grondin C."/>
        </authorList>
    </citation>
    <scope>NUCLEOTIDE SEQUENCE</scope>
    <source>
        <strain evidence="1">CLIB 1444</strain>
    </source>
</reference>
<accession>A0ACA9Y5N5</accession>
<gene>
    <name evidence="1" type="ORF">CLIB1444_03S07734</name>
</gene>
<organism evidence="1 2">
    <name type="scientific">[Candida] jaroonii</name>
    <dbReference type="NCBI Taxonomy" id="467808"/>
    <lineage>
        <taxon>Eukaryota</taxon>
        <taxon>Fungi</taxon>
        <taxon>Dikarya</taxon>
        <taxon>Ascomycota</taxon>
        <taxon>Saccharomycotina</taxon>
        <taxon>Pichiomycetes</taxon>
        <taxon>Debaryomycetaceae</taxon>
        <taxon>Yamadazyma</taxon>
    </lineage>
</organism>
<proteinExistence type="predicted"/>
<comment type="caution">
    <text evidence="1">The sequence shown here is derived from an EMBL/GenBank/DDBJ whole genome shotgun (WGS) entry which is preliminary data.</text>
</comment>
<protein>
    <submittedName>
        <fullName evidence="1">Transcription initiation factor TFIID subunit 1</fullName>
    </submittedName>
</protein>
<dbReference type="Proteomes" id="UP001152531">
    <property type="component" value="Unassembled WGS sequence"/>
</dbReference>
<evidence type="ECO:0000313" key="1">
    <source>
        <dbReference type="EMBL" id="CAH6720250.1"/>
    </source>
</evidence>
<name>A0ACA9Y5N5_9ASCO</name>
<dbReference type="EMBL" id="CALSDN010000003">
    <property type="protein sequence ID" value="CAH6720250.1"/>
    <property type="molecule type" value="Genomic_DNA"/>
</dbReference>